<dbReference type="Pfam" id="PF00067">
    <property type="entry name" value="p450"/>
    <property type="match status" value="1"/>
</dbReference>
<organism evidence="3 4">
    <name type="scientific">Niveomyces insectorum RCEF 264</name>
    <dbReference type="NCBI Taxonomy" id="1081102"/>
    <lineage>
        <taxon>Eukaryota</taxon>
        <taxon>Fungi</taxon>
        <taxon>Dikarya</taxon>
        <taxon>Ascomycota</taxon>
        <taxon>Pezizomycotina</taxon>
        <taxon>Sordariomycetes</taxon>
        <taxon>Hypocreomycetidae</taxon>
        <taxon>Hypocreales</taxon>
        <taxon>Cordycipitaceae</taxon>
        <taxon>Niveomyces</taxon>
    </lineage>
</organism>
<dbReference type="NCBIfam" id="TIGR03429">
    <property type="entry name" value="arom_pren_DMATS"/>
    <property type="match status" value="1"/>
</dbReference>
<comment type="similarity">
    <text evidence="1">Belongs to the tryptophan dimethylallyltransferase family.</text>
</comment>
<accession>A0A167W7G6</accession>
<reference evidence="3 4" key="1">
    <citation type="journal article" date="2016" name="Genome Biol. Evol.">
        <title>Divergent and convergent evolution of fungal pathogenicity.</title>
        <authorList>
            <person name="Shang Y."/>
            <person name="Xiao G."/>
            <person name="Zheng P."/>
            <person name="Cen K."/>
            <person name="Zhan S."/>
            <person name="Wang C."/>
        </authorList>
    </citation>
    <scope>NUCLEOTIDE SEQUENCE [LARGE SCALE GENOMIC DNA]</scope>
    <source>
        <strain evidence="3 4">RCEF 264</strain>
    </source>
</reference>
<evidence type="ECO:0000313" key="3">
    <source>
        <dbReference type="EMBL" id="OAA63434.1"/>
    </source>
</evidence>
<dbReference type="PANTHER" id="PTHR40627:SF4">
    <property type="entry name" value="PRENYLTRANSFERASE ASQH1-RELATED"/>
    <property type="match status" value="1"/>
</dbReference>
<proteinExistence type="inferred from homology"/>
<dbReference type="EMBL" id="AZHD01000005">
    <property type="protein sequence ID" value="OAA63434.1"/>
    <property type="molecule type" value="Genomic_DNA"/>
</dbReference>
<dbReference type="InterPro" id="IPR036396">
    <property type="entry name" value="Cyt_P450_sf"/>
</dbReference>
<dbReference type="Gene3D" id="1.10.630.10">
    <property type="entry name" value="Cytochrome P450"/>
    <property type="match status" value="1"/>
</dbReference>
<sequence length="631" mass="71271">MASSLLSYIKLFIRKSTLTATYNEKDAPRRDGHRQLLDRDSLLWNDEIGSMLTEMLTTAGYSKKSTALHSDFFTSSVTPFLGFHPRGTVAPHVWKSFMTDDHTPVELSWCWSSSKDAPAVRYSVEPISRSASLRVDAANLTANVRLLGDCLPTAPNMDLHLHRHFRNSLTTHDSMGPDEKGVQKSDVPQSQCFIAFDLLEKNNVVKQYYLPGRRAKEESRSNWSIVKEAIQNLPGSANSLLSSFDVLVEFIESFPVASRPAVEILAIDCLEPTQSRLKIYVRSLETSFKSVMDMMTLGGRAPKSPDEEESLRELFIAVFGLNKDTYEDDQPLREKAHRTGGMLYYFELKSNSKLPKSKIYLPILTLVYPIRDAQGRSIAGPRWKFVEGQGIDKFLRGHEVSKAWRKYGSVYRIWSDFIPEVVLTKPEDVKAFYSDSSLHVKSASSNGGWLFHQLLGDCMGLINGDRWKRIRVRFSTYFVHRAITEISPRLETAAGQYVDQLGADGAGSIEIHAGNTARFPFMTTAEYVYGPLSESEKASLWSLGQRSLGLMGSVLSGGVYRFKIYEWLRPQTHQCLTQFERDWTLFNERIYQSRKANYPQEKQPPIVHAWDSVAASSTVHGFQHSGKLTAG</sequence>
<dbReference type="InterPro" id="IPR017795">
    <property type="entry name" value="ABBA_NscD-like"/>
</dbReference>
<dbReference type="GO" id="GO:0009820">
    <property type="term" value="P:alkaloid metabolic process"/>
    <property type="evidence" value="ECO:0007669"/>
    <property type="project" value="InterPro"/>
</dbReference>
<gene>
    <name evidence="3" type="ORF">SPI_03597</name>
</gene>
<dbReference type="GO" id="GO:0016765">
    <property type="term" value="F:transferase activity, transferring alkyl or aryl (other than methyl) groups"/>
    <property type="evidence" value="ECO:0007669"/>
    <property type="project" value="InterPro"/>
</dbReference>
<dbReference type="InterPro" id="IPR001128">
    <property type="entry name" value="Cyt_P450"/>
</dbReference>
<dbReference type="CDD" id="cd13929">
    <property type="entry name" value="PT-DMATS_CymD"/>
    <property type="match status" value="1"/>
</dbReference>
<dbReference type="SFLD" id="SFLDS00036">
    <property type="entry name" value="Aromatic_Prenyltransferase"/>
    <property type="match status" value="1"/>
</dbReference>
<evidence type="ECO:0000256" key="1">
    <source>
        <dbReference type="ARBA" id="ARBA00010209"/>
    </source>
</evidence>
<dbReference type="OrthoDB" id="3354387at2759"/>
<dbReference type="GO" id="GO:0005506">
    <property type="term" value="F:iron ion binding"/>
    <property type="evidence" value="ECO:0007669"/>
    <property type="project" value="InterPro"/>
</dbReference>
<dbReference type="Proteomes" id="UP000076874">
    <property type="component" value="Unassembled WGS sequence"/>
</dbReference>
<dbReference type="AlphaFoldDB" id="A0A167W7G6"/>
<dbReference type="GO" id="GO:0004497">
    <property type="term" value="F:monooxygenase activity"/>
    <property type="evidence" value="ECO:0007669"/>
    <property type="project" value="InterPro"/>
</dbReference>
<dbReference type="PANTHER" id="PTHR40627">
    <property type="entry name" value="INDOLE PRENYLTRANSFERASE TDIB-RELATED"/>
    <property type="match status" value="1"/>
</dbReference>
<dbReference type="Pfam" id="PF11991">
    <property type="entry name" value="Trp_DMAT"/>
    <property type="match status" value="1"/>
</dbReference>
<dbReference type="GO" id="GO:0020037">
    <property type="term" value="F:heme binding"/>
    <property type="evidence" value="ECO:0007669"/>
    <property type="project" value="InterPro"/>
</dbReference>
<evidence type="ECO:0000313" key="4">
    <source>
        <dbReference type="Proteomes" id="UP000076874"/>
    </source>
</evidence>
<name>A0A167W7G6_9HYPO</name>
<dbReference type="GO" id="GO:0016705">
    <property type="term" value="F:oxidoreductase activity, acting on paired donors, with incorporation or reduction of molecular oxygen"/>
    <property type="evidence" value="ECO:0007669"/>
    <property type="project" value="InterPro"/>
</dbReference>
<dbReference type="STRING" id="1081102.A0A167W7G6"/>
<dbReference type="InterPro" id="IPR033964">
    <property type="entry name" value="ABBA"/>
</dbReference>
<dbReference type="SUPFAM" id="SSF48264">
    <property type="entry name" value="Cytochrome P450"/>
    <property type="match status" value="1"/>
</dbReference>
<comment type="caution">
    <text evidence="3">The sequence shown here is derived from an EMBL/GenBank/DDBJ whole genome shotgun (WGS) entry which is preliminary data.</text>
</comment>
<keyword evidence="4" id="KW-1185">Reference proteome</keyword>
<protein>
    <submittedName>
        <fullName evidence="3">Dimethylallyl transferase</fullName>
    </submittedName>
</protein>
<keyword evidence="2 3" id="KW-0808">Transferase</keyword>
<evidence type="ECO:0000256" key="2">
    <source>
        <dbReference type="ARBA" id="ARBA00022679"/>
    </source>
</evidence>